<evidence type="ECO:0000313" key="2">
    <source>
        <dbReference type="EMBL" id="MCY0387568.1"/>
    </source>
</evidence>
<dbReference type="RefSeq" id="WP_267847303.1">
    <property type="nucleotide sequence ID" value="NZ_JAPMXC010000001.1"/>
</dbReference>
<comment type="caution">
    <text evidence="2">The sequence shown here is derived from an EMBL/GenBank/DDBJ whole genome shotgun (WGS) entry which is preliminary data.</text>
</comment>
<proteinExistence type="predicted"/>
<dbReference type="EMBL" id="JAPMXC010000001">
    <property type="protein sequence ID" value="MCY0387568.1"/>
    <property type="molecule type" value="Genomic_DNA"/>
</dbReference>
<reference evidence="2" key="1">
    <citation type="submission" date="2022-11" db="EMBL/GenBank/DDBJ databases">
        <title>Robbsia betulipollinis sp. nov., isolated from pollen of birch (Betula pendula).</title>
        <authorList>
            <person name="Shi H."/>
            <person name="Ambika Manirajan B."/>
            <person name="Ratering S."/>
            <person name="Geissler-Plaum R."/>
            <person name="Schnell S."/>
        </authorList>
    </citation>
    <scope>NUCLEOTIDE SEQUENCE</scope>
    <source>
        <strain evidence="2">Bb-Pol-6</strain>
    </source>
</reference>
<keyword evidence="3" id="KW-1185">Reference proteome</keyword>
<evidence type="ECO:0000313" key="3">
    <source>
        <dbReference type="Proteomes" id="UP001082899"/>
    </source>
</evidence>
<dbReference type="InterPro" id="IPR001509">
    <property type="entry name" value="Epimerase_deHydtase"/>
</dbReference>
<dbReference type="PANTHER" id="PTHR43245">
    <property type="entry name" value="BIFUNCTIONAL POLYMYXIN RESISTANCE PROTEIN ARNA"/>
    <property type="match status" value="1"/>
</dbReference>
<dbReference type="Gene3D" id="3.40.50.720">
    <property type="entry name" value="NAD(P)-binding Rossmann-like Domain"/>
    <property type="match status" value="1"/>
</dbReference>
<protein>
    <submittedName>
        <fullName evidence="2">NAD-dependent epimerase/dehydratase family protein</fullName>
    </submittedName>
</protein>
<dbReference type="Proteomes" id="UP001082899">
    <property type="component" value="Unassembled WGS sequence"/>
</dbReference>
<dbReference type="Pfam" id="PF01370">
    <property type="entry name" value="Epimerase"/>
    <property type="match status" value="1"/>
</dbReference>
<dbReference type="PANTHER" id="PTHR43245:SF58">
    <property type="entry name" value="BLL5923 PROTEIN"/>
    <property type="match status" value="1"/>
</dbReference>
<evidence type="ECO:0000259" key="1">
    <source>
        <dbReference type="Pfam" id="PF01370"/>
    </source>
</evidence>
<dbReference type="InterPro" id="IPR050177">
    <property type="entry name" value="Lipid_A_modif_metabolic_enz"/>
</dbReference>
<dbReference type="InterPro" id="IPR036291">
    <property type="entry name" value="NAD(P)-bd_dom_sf"/>
</dbReference>
<name>A0ABT3ZLZ8_9BURK</name>
<accession>A0ABT3ZLZ8</accession>
<organism evidence="2 3">
    <name type="scientific">Robbsia betulipollinis</name>
    <dbReference type="NCBI Taxonomy" id="2981849"/>
    <lineage>
        <taxon>Bacteria</taxon>
        <taxon>Pseudomonadati</taxon>
        <taxon>Pseudomonadota</taxon>
        <taxon>Betaproteobacteria</taxon>
        <taxon>Burkholderiales</taxon>
        <taxon>Burkholderiaceae</taxon>
        <taxon>Robbsia</taxon>
    </lineage>
</organism>
<dbReference type="SUPFAM" id="SSF51735">
    <property type="entry name" value="NAD(P)-binding Rossmann-fold domains"/>
    <property type="match status" value="1"/>
</dbReference>
<sequence>MNILITGANGFVGRSLSKALLRANHTVFGVTSRAGECLPGVKEWLCARRDFVDLAHVWQRDIPIDCVVHLASRVHKRDENRQQGAALLAQYRETNVNGSVRVAQAAQAAGVRRLVFLSSIKALGDTEPGTSAHPWREDDVPHPCDPYGISKREAEDALLEFSRNNLIEVVGLRPPLVYGPEVRANFLQLMRATASGWPMPLGGVTAKRSIIFVENLGDAIALCCHHPAASGHIFHVSDGQDMTVGEMIRVLERGLGKRARLLDVPLDWLTLAGRLSGRADQIQKLTSPLRLDIHLIRRTLHWTPPHSVERGLMETAAWFQLQRRGQ</sequence>
<feature type="domain" description="NAD-dependent epimerase/dehydratase" evidence="1">
    <location>
        <begin position="3"/>
        <end position="235"/>
    </location>
</feature>
<gene>
    <name evidence="2" type="ORF">OVY01_10040</name>
</gene>